<dbReference type="Pfam" id="PF16945">
    <property type="entry name" value="Phage_r1t_holin"/>
    <property type="match status" value="1"/>
</dbReference>
<accession>A0A931C9C6</accession>
<comment type="caution">
    <text evidence="1">The sequence shown here is derived from an EMBL/GenBank/DDBJ whole genome shotgun (WGS) entry which is preliminary data.</text>
</comment>
<dbReference type="EMBL" id="JADQTO010000002">
    <property type="protein sequence ID" value="MBG0560740.1"/>
    <property type="molecule type" value="Genomic_DNA"/>
</dbReference>
<dbReference type="AlphaFoldDB" id="A0A931C9C6"/>
<organism evidence="1 2">
    <name type="scientific">Actinoplanes aureus</name>
    <dbReference type="NCBI Taxonomy" id="2792083"/>
    <lineage>
        <taxon>Bacteria</taxon>
        <taxon>Bacillati</taxon>
        <taxon>Actinomycetota</taxon>
        <taxon>Actinomycetes</taxon>
        <taxon>Micromonosporales</taxon>
        <taxon>Micromonosporaceae</taxon>
        <taxon>Actinoplanes</taxon>
    </lineage>
</organism>
<sequence>MRTRVFWTQTAERAVKTAAQALLGLWPLDQFNILDADPRLAGGIAAGAAVLSILTSLASTAVGDKNSPSATV</sequence>
<reference evidence="1" key="1">
    <citation type="submission" date="2020-11" db="EMBL/GenBank/DDBJ databases">
        <title>Isolation and identification of active actinomycetes.</title>
        <authorList>
            <person name="Sun X."/>
        </authorList>
    </citation>
    <scope>NUCLEOTIDE SEQUENCE</scope>
    <source>
        <strain evidence="1">NEAU-A11</strain>
    </source>
</reference>
<gene>
    <name evidence="1" type="ORF">I4J89_04570</name>
</gene>
<evidence type="ECO:0000313" key="1">
    <source>
        <dbReference type="EMBL" id="MBG0560740.1"/>
    </source>
</evidence>
<name>A0A931C9C6_9ACTN</name>
<dbReference type="RefSeq" id="WP_196412542.1">
    <property type="nucleotide sequence ID" value="NZ_JADQTO010000002.1"/>
</dbReference>
<dbReference type="Proteomes" id="UP000598146">
    <property type="component" value="Unassembled WGS sequence"/>
</dbReference>
<protein>
    <submittedName>
        <fullName evidence="1">Holin</fullName>
    </submittedName>
</protein>
<proteinExistence type="predicted"/>
<keyword evidence="2" id="KW-1185">Reference proteome</keyword>
<dbReference type="InterPro" id="IPR020109">
    <property type="entry name" value="Holin_r1t"/>
</dbReference>
<evidence type="ECO:0000313" key="2">
    <source>
        <dbReference type="Proteomes" id="UP000598146"/>
    </source>
</evidence>